<protein>
    <submittedName>
        <fullName evidence="1">Uncharacterized protein</fullName>
    </submittedName>
</protein>
<dbReference type="RefSeq" id="WP_039105382.1">
    <property type="nucleotide sequence ID" value="NZ_CAMKYU010000013.1"/>
</dbReference>
<proteinExistence type="predicted"/>
<dbReference type="STRING" id="1267021.FPB0191_01760"/>
<evidence type="ECO:0000313" key="1">
    <source>
        <dbReference type="EMBL" id="AJA45576.1"/>
    </source>
</evidence>
<name>A0A0A7S8G5_FRIPE</name>
<dbReference type="HOGENOM" id="CLU_868059_0_0_6"/>
<dbReference type="AlphaFoldDB" id="A0A0A7S8G5"/>
<sequence length="296" mass="34916">MYFNEVTSITCSPWDRDASMDTKIIFGARRLENILIRRIPKDGLNTGHYWIEIIHEDEEEMDEFFVQAQQQGLKEKDFIKLGKKAKKINGFRESYGWYPISDDFWRNFSILGAITINSRAISNQGCFNGDHEDRREKDEDLKLDHTLVRIAGRSESNNELSKLAFDCGQYRRFIEPTPIKITSNPYLLPNDTRTEEQVIDEIRDYVKRFKETENEEWSWNGDGFDETNCHTLLFLILAHCNLADPECIGLDLDKHFRDYKKSLDDEDDSDLDEKFKQRKELMNRLFKISDLANFKI</sequence>
<dbReference type="KEGG" id="fpp:FPB0191_01760"/>
<accession>A0A0A7S8G5</accession>
<dbReference type="EMBL" id="CP009056">
    <property type="protein sequence ID" value="AJA45576.1"/>
    <property type="molecule type" value="Genomic_DNA"/>
</dbReference>
<keyword evidence="2" id="KW-1185">Reference proteome</keyword>
<dbReference type="Proteomes" id="UP000030901">
    <property type="component" value="Chromosome"/>
</dbReference>
<reference evidence="1 2" key="1">
    <citation type="journal article" date="2014" name="Appl. Environ. Microbiol.">
        <title>Gut symbionts from distinct hosts exhibit genotoxic activity via divergent colibactin biosynthetic pathways.</title>
        <authorList>
            <person name="Engel P."/>
            <person name="Vizcaino M.I."/>
            <person name="Crawford J.M."/>
        </authorList>
    </citation>
    <scope>NUCLEOTIDE SEQUENCE [LARGE SCALE GENOMIC DNA]</scope>
    <source>
        <strain evidence="1 2">PEB0191</strain>
    </source>
</reference>
<gene>
    <name evidence="1" type="ORF">FPB0191_01760</name>
</gene>
<evidence type="ECO:0000313" key="2">
    <source>
        <dbReference type="Proteomes" id="UP000030901"/>
    </source>
</evidence>
<organism evidence="1 2">
    <name type="scientific">Frischella perrara</name>
    <dbReference type="NCBI Taxonomy" id="1267021"/>
    <lineage>
        <taxon>Bacteria</taxon>
        <taxon>Pseudomonadati</taxon>
        <taxon>Pseudomonadota</taxon>
        <taxon>Gammaproteobacteria</taxon>
        <taxon>Orbales</taxon>
        <taxon>Orbaceae</taxon>
        <taxon>Frischella</taxon>
    </lineage>
</organism>